<comment type="caution">
    <text evidence="1">The sequence shown here is derived from an EMBL/GenBank/DDBJ whole genome shotgun (WGS) entry which is preliminary data.</text>
</comment>
<sequence>MPSALAGPRSMVTTMVPGRTTSHVTTSVASSAVIRTSGSRKVCLWSDRTV</sequence>
<proteinExistence type="predicted"/>
<organism evidence="1 2">
    <name type="scientific">Citricoccus parietis</name>
    <dbReference type="NCBI Taxonomy" id="592307"/>
    <lineage>
        <taxon>Bacteria</taxon>
        <taxon>Bacillati</taxon>
        <taxon>Actinomycetota</taxon>
        <taxon>Actinomycetes</taxon>
        <taxon>Micrococcales</taxon>
        <taxon>Micrococcaceae</taxon>
        <taxon>Citricoccus</taxon>
    </lineage>
</organism>
<reference evidence="1 2" key="1">
    <citation type="submission" date="2024-09" db="EMBL/GenBank/DDBJ databases">
        <authorList>
            <person name="Sun Q."/>
            <person name="Mori K."/>
        </authorList>
    </citation>
    <scope>NUCLEOTIDE SEQUENCE [LARGE SCALE GENOMIC DNA]</scope>
    <source>
        <strain evidence="1 2">CCM 7609</strain>
    </source>
</reference>
<keyword evidence="2" id="KW-1185">Reference proteome</keyword>
<gene>
    <name evidence="1" type="ORF">ACFFX0_20910</name>
</gene>
<name>A0ABV5G3L6_9MICC</name>
<protein>
    <submittedName>
        <fullName evidence="1">Uncharacterized protein</fullName>
    </submittedName>
</protein>
<evidence type="ECO:0000313" key="2">
    <source>
        <dbReference type="Proteomes" id="UP001589575"/>
    </source>
</evidence>
<accession>A0ABV5G3L6</accession>
<dbReference type="EMBL" id="JBHMFI010000001">
    <property type="protein sequence ID" value="MFB9073522.1"/>
    <property type="molecule type" value="Genomic_DNA"/>
</dbReference>
<evidence type="ECO:0000313" key="1">
    <source>
        <dbReference type="EMBL" id="MFB9073522.1"/>
    </source>
</evidence>
<dbReference type="Proteomes" id="UP001589575">
    <property type="component" value="Unassembled WGS sequence"/>
</dbReference>